<evidence type="ECO:0000313" key="2">
    <source>
        <dbReference type="EMBL" id="KAA8707813.1"/>
    </source>
</evidence>
<reference evidence="2 3" key="1">
    <citation type="submission" date="2019-09" db="EMBL/GenBank/DDBJ databases">
        <title>Draft genome sequence of various Type strains from the CCUG.</title>
        <authorList>
            <person name="Pineiro-Iglesias B."/>
            <person name="Tunovic T."/>
            <person name="Unosson C."/>
            <person name="Inganas E."/>
            <person name="Ohlen M."/>
            <person name="Cardew S."/>
            <person name="Jensie-Markopoulos S."/>
            <person name="Salva-Serra F."/>
            <person name="Jaen-Luchoro D."/>
            <person name="Karlsson R."/>
            <person name="Svensson-Stadler L."/>
            <person name="Chun J."/>
            <person name="Moore E."/>
        </authorList>
    </citation>
    <scope>NUCLEOTIDE SEQUENCE [LARGE SCALE GENOMIC DNA]</scope>
    <source>
        <strain evidence="2 3">CCUG 32756T</strain>
    </source>
</reference>
<organism evidence="2 3">
    <name type="scientific">Helicobacter canis</name>
    <dbReference type="NCBI Taxonomy" id="29419"/>
    <lineage>
        <taxon>Bacteria</taxon>
        <taxon>Pseudomonadati</taxon>
        <taxon>Campylobacterota</taxon>
        <taxon>Epsilonproteobacteria</taxon>
        <taxon>Campylobacterales</taxon>
        <taxon>Helicobacteraceae</taxon>
        <taxon>Helicobacter</taxon>
    </lineage>
</organism>
<accession>A0A5M9QG54</accession>
<name>A0A5M9QG54_9HELI</name>
<feature type="transmembrane region" description="Helical" evidence="1">
    <location>
        <begin position="371"/>
        <end position="392"/>
    </location>
</feature>
<comment type="caution">
    <text evidence="2">The sequence shown here is derived from an EMBL/GenBank/DDBJ whole genome shotgun (WGS) entry which is preliminary data.</text>
</comment>
<feature type="transmembrane region" description="Helical" evidence="1">
    <location>
        <begin position="242"/>
        <end position="265"/>
    </location>
</feature>
<protein>
    <recommendedName>
        <fullName evidence="4">Glycosyltransferase RgtA/B/C/D-like domain-containing protein</fullName>
    </recommendedName>
</protein>
<keyword evidence="1" id="KW-1133">Transmembrane helix</keyword>
<feature type="transmembrane region" description="Helical" evidence="1">
    <location>
        <begin position="137"/>
        <end position="161"/>
    </location>
</feature>
<keyword evidence="1" id="KW-0812">Transmembrane</keyword>
<feature type="transmembrane region" description="Helical" evidence="1">
    <location>
        <begin position="218"/>
        <end position="235"/>
    </location>
</feature>
<feature type="transmembrane region" description="Helical" evidence="1">
    <location>
        <begin position="167"/>
        <end position="188"/>
    </location>
</feature>
<feature type="transmembrane region" description="Helical" evidence="1">
    <location>
        <begin position="404"/>
        <end position="421"/>
    </location>
</feature>
<dbReference type="Proteomes" id="UP000323707">
    <property type="component" value="Unassembled WGS sequence"/>
</dbReference>
<sequence length="525" mass="58308">MRSILSLEMIMETQTSSNAANTSASSALCPPPRFSQSSYQVALAFGIFLFLYALNALFPPQSDDLGRGLGLLQGALSVYMNWLGRLGELLAAGFGSHFATTPYFAPLNALVGTYVIYAFFFIVFGRKPSDTLQDLGTIALILFILMVDGSSSFGGIFIVVFGAFNYLWAYMLIFSFLIPYRILLSYILGRRSTPPKLSFICGAGLFVLGILAGWSSEFIIVAIAFLLGLLVYMLYQKQRVPLWYIAGIAGLVVGFLIVFLAPGALKRIAVFRELGIPFHSFSELLSMNLGELKAWLKFVYGKANIFLTLSIILASTLYLLESSKAQKLLFIALVAIAALILRQHTSGAFFLLALAWAWYLSFLAHRQSKLPLRNMLLCIGFCFFAVFMYKSANIQMGWLPKRTSLPFTLLHIAMVLAFLHYLTSRYPHWRKPIATLGIASCIAYGSFVLIAYVDMRIKWHTMLSSIATQKALGQVDIVVDSATFASYYKGYGDFGNPGEDPKVWPNNTYANYFGVESFTAKPMRP</sequence>
<feature type="transmembrane region" description="Helical" evidence="1">
    <location>
        <begin position="195"/>
        <end position="212"/>
    </location>
</feature>
<dbReference type="AlphaFoldDB" id="A0A5M9QG54"/>
<feature type="transmembrane region" description="Helical" evidence="1">
    <location>
        <begin position="103"/>
        <end position="125"/>
    </location>
</feature>
<proteinExistence type="predicted"/>
<evidence type="ECO:0000313" key="3">
    <source>
        <dbReference type="Proteomes" id="UP000323707"/>
    </source>
</evidence>
<feature type="transmembrane region" description="Helical" evidence="1">
    <location>
        <begin position="328"/>
        <end position="359"/>
    </location>
</feature>
<keyword evidence="1" id="KW-0472">Membrane</keyword>
<dbReference type="Pfam" id="PF19528">
    <property type="entry name" value="DUF6056"/>
    <property type="match status" value="1"/>
</dbReference>
<feature type="transmembrane region" description="Helical" evidence="1">
    <location>
        <begin position="303"/>
        <end position="321"/>
    </location>
</feature>
<dbReference type="EMBL" id="VXKE01000021">
    <property type="protein sequence ID" value="KAA8707813.1"/>
    <property type="molecule type" value="Genomic_DNA"/>
</dbReference>
<dbReference type="RefSeq" id="WP_150337820.1">
    <property type="nucleotide sequence ID" value="NZ_VXKE01000021.1"/>
</dbReference>
<evidence type="ECO:0000256" key="1">
    <source>
        <dbReference type="SAM" id="Phobius"/>
    </source>
</evidence>
<gene>
    <name evidence="2" type="ORF">F4V45_08070</name>
</gene>
<dbReference type="InterPro" id="IPR045691">
    <property type="entry name" value="DUF6056"/>
</dbReference>
<feature type="transmembrane region" description="Helical" evidence="1">
    <location>
        <begin position="433"/>
        <end position="453"/>
    </location>
</feature>
<feature type="transmembrane region" description="Helical" evidence="1">
    <location>
        <begin position="39"/>
        <end position="58"/>
    </location>
</feature>
<evidence type="ECO:0008006" key="4">
    <source>
        <dbReference type="Google" id="ProtNLM"/>
    </source>
</evidence>